<name>A0A1I4CNB4_9RHOB</name>
<protein>
    <submittedName>
        <fullName evidence="2">Polysaccharide lyase</fullName>
    </submittedName>
</protein>
<accession>A0A1I4CNB4</accession>
<evidence type="ECO:0000313" key="3">
    <source>
        <dbReference type="Proteomes" id="UP000198851"/>
    </source>
</evidence>
<feature type="signal peptide" evidence="1">
    <location>
        <begin position="1"/>
        <end position="21"/>
    </location>
</feature>
<proteinExistence type="predicted"/>
<gene>
    <name evidence="2" type="ORF">SAMN04488036_102337</name>
</gene>
<dbReference type="Gene3D" id="2.60.120.200">
    <property type="match status" value="1"/>
</dbReference>
<dbReference type="RefSeq" id="WP_244503555.1">
    <property type="nucleotide sequence ID" value="NZ_FOSZ01000002.1"/>
</dbReference>
<organism evidence="2 3">
    <name type="scientific">Shimia haliotis</name>
    <dbReference type="NCBI Taxonomy" id="1280847"/>
    <lineage>
        <taxon>Bacteria</taxon>
        <taxon>Pseudomonadati</taxon>
        <taxon>Pseudomonadota</taxon>
        <taxon>Alphaproteobacteria</taxon>
        <taxon>Rhodobacterales</taxon>
        <taxon>Roseobacteraceae</taxon>
    </lineage>
</organism>
<dbReference type="Pfam" id="PF14099">
    <property type="entry name" value="Polysacc_lyase"/>
    <property type="match status" value="1"/>
</dbReference>
<dbReference type="GO" id="GO:0016829">
    <property type="term" value="F:lyase activity"/>
    <property type="evidence" value="ECO:0007669"/>
    <property type="project" value="UniProtKB-KW"/>
</dbReference>
<reference evidence="3" key="1">
    <citation type="submission" date="2016-10" db="EMBL/GenBank/DDBJ databases">
        <authorList>
            <person name="Varghese N."/>
            <person name="Submissions S."/>
        </authorList>
    </citation>
    <scope>NUCLEOTIDE SEQUENCE [LARGE SCALE GENOMIC DNA]</scope>
    <source>
        <strain evidence="3">DSM 28453</strain>
    </source>
</reference>
<sequence length="300" mass="33796">MKTLFVAALSAALALGGGASAKEKQLRNAITKKVKIEDLSFRGKYRFGMVKQPTRRGAKAQRFEIRHGDCGQSSGWSDCQTDRGRVEMKERPKNSMSKPGKGVWYGYSLLIPSDFVSLGKGNTMLGQVKAEGWLMPMWSLTFNDYPYLNFADNQQCRLGSLASWKGRWIDLTIFAHYATSGQPVYFQLFKDGKLLCQRKTPFVPSEFTKRTPKLGLKYGIYNSFVSRYLAQHGRTPAAAKAYAQSHEGGKSKSPSPTPFKFDWGVQLPTHVIYYDEMRYGSRREDVDVKMLEARGVPPVD</sequence>
<keyword evidence="3" id="KW-1185">Reference proteome</keyword>
<dbReference type="Proteomes" id="UP000198851">
    <property type="component" value="Unassembled WGS sequence"/>
</dbReference>
<dbReference type="AlphaFoldDB" id="A0A1I4CNB4"/>
<dbReference type="EMBL" id="FOSZ01000002">
    <property type="protein sequence ID" value="SFK81739.1"/>
    <property type="molecule type" value="Genomic_DNA"/>
</dbReference>
<keyword evidence="1" id="KW-0732">Signal</keyword>
<evidence type="ECO:0000256" key="1">
    <source>
        <dbReference type="SAM" id="SignalP"/>
    </source>
</evidence>
<feature type="chain" id="PRO_5011756489" evidence="1">
    <location>
        <begin position="22"/>
        <end position="300"/>
    </location>
</feature>
<dbReference type="InterPro" id="IPR025975">
    <property type="entry name" value="Polysacc_lyase"/>
</dbReference>
<keyword evidence="2" id="KW-0456">Lyase</keyword>
<evidence type="ECO:0000313" key="2">
    <source>
        <dbReference type="EMBL" id="SFK81739.1"/>
    </source>
</evidence>